<evidence type="ECO:0000313" key="3">
    <source>
        <dbReference type="Proteomes" id="UP001168990"/>
    </source>
</evidence>
<dbReference type="Proteomes" id="UP001168990">
    <property type="component" value="Unassembled WGS sequence"/>
</dbReference>
<accession>A0AA39KLD3</accession>
<keyword evidence="3" id="KW-1185">Reference proteome</keyword>
<reference evidence="2" key="1">
    <citation type="journal article" date="2023" name="bioRxiv">
        <title>Scaffold-level genome assemblies of two parasitoid biocontrol wasps reveal the parthenogenesis mechanism and an associated novel virus.</title>
        <authorList>
            <person name="Inwood S."/>
            <person name="Skelly J."/>
            <person name="Guhlin J."/>
            <person name="Harrop T."/>
            <person name="Goldson S."/>
            <person name="Dearden P."/>
        </authorList>
    </citation>
    <scope>NUCLEOTIDE SEQUENCE</scope>
    <source>
        <strain evidence="2">Irish</strain>
        <tissue evidence="2">Whole body</tissue>
    </source>
</reference>
<reference evidence="2" key="2">
    <citation type="submission" date="2023-03" db="EMBL/GenBank/DDBJ databases">
        <authorList>
            <person name="Inwood S.N."/>
            <person name="Skelly J.G."/>
            <person name="Guhlin J."/>
            <person name="Harrop T.W.R."/>
            <person name="Goldson S.G."/>
            <person name="Dearden P.K."/>
        </authorList>
    </citation>
    <scope>NUCLEOTIDE SEQUENCE</scope>
    <source>
        <strain evidence="2">Irish</strain>
        <tissue evidence="2">Whole body</tissue>
    </source>
</reference>
<comment type="caution">
    <text evidence="2">The sequence shown here is derived from an EMBL/GenBank/DDBJ whole genome shotgun (WGS) entry which is preliminary data.</text>
</comment>
<protein>
    <submittedName>
        <fullName evidence="2">Uncharacterized protein</fullName>
    </submittedName>
</protein>
<organism evidence="2 3">
    <name type="scientific">Microctonus aethiopoides</name>
    <dbReference type="NCBI Taxonomy" id="144406"/>
    <lineage>
        <taxon>Eukaryota</taxon>
        <taxon>Metazoa</taxon>
        <taxon>Ecdysozoa</taxon>
        <taxon>Arthropoda</taxon>
        <taxon>Hexapoda</taxon>
        <taxon>Insecta</taxon>
        <taxon>Pterygota</taxon>
        <taxon>Neoptera</taxon>
        <taxon>Endopterygota</taxon>
        <taxon>Hymenoptera</taxon>
        <taxon>Apocrita</taxon>
        <taxon>Ichneumonoidea</taxon>
        <taxon>Braconidae</taxon>
        <taxon>Euphorinae</taxon>
        <taxon>Microctonus</taxon>
    </lineage>
</organism>
<evidence type="ECO:0000256" key="1">
    <source>
        <dbReference type="SAM" id="MobiDB-lite"/>
    </source>
</evidence>
<dbReference type="AlphaFoldDB" id="A0AA39KLD3"/>
<sequence length="99" mass="10956">MLNLNTQRSNSPMIKEFHLFHTTSTVAINSSALSLQPVAVIRPSQEPHTIIKPPGSRKPNNPKRGTSPALQGFAITNFRSFIITLLSSPYSITEIKKNK</sequence>
<feature type="region of interest" description="Disordered" evidence="1">
    <location>
        <begin position="44"/>
        <end position="69"/>
    </location>
</feature>
<dbReference type="EMBL" id="JAQQBS010001422">
    <property type="protein sequence ID" value="KAK0165611.1"/>
    <property type="molecule type" value="Genomic_DNA"/>
</dbReference>
<evidence type="ECO:0000313" key="2">
    <source>
        <dbReference type="EMBL" id="KAK0165611.1"/>
    </source>
</evidence>
<proteinExistence type="predicted"/>
<name>A0AA39KLD3_9HYME</name>
<gene>
    <name evidence="2" type="ORF">PV328_004113</name>
</gene>